<feature type="transmembrane region" description="Helical" evidence="2">
    <location>
        <begin position="187"/>
        <end position="214"/>
    </location>
</feature>
<dbReference type="PANTHER" id="PTHR23028:SF53">
    <property type="entry name" value="ACYL_TRANSF_3 DOMAIN-CONTAINING PROTEIN"/>
    <property type="match status" value="1"/>
</dbReference>
<feature type="transmembrane region" description="Helical" evidence="2">
    <location>
        <begin position="336"/>
        <end position="354"/>
    </location>
</feature>
<dbReference type="GO" id="GO:0009103">
    <property type="term" value="P:lipopolysaccharide biosynthetic process"/>
    <property type="evidence" value="ECO:0007669"/>
    <property type="project" value="TreeGrafter"/>
</dbReference>
<feature type="domain" description="SGNH" evidence="4">
    <location>
        <begin position="458"/>
        <end position="698"/>
    </location>
</feature>
<feature type="transmembrane region" description="Helical" evidence="2">
    <location>
        <begin position="375"/>
        <end position="393"/>
    </location>
</feature>
<evidence type="ECO:0000313" key="5">
    <source>
        <dbReference type="EMBL" id="MBB4740879.1"/>
    </source>
</evidence>
<evidence type="ECO:0000256" key="1">
    <source>
        <dbReference type="SAM" id="MobiDB-lite"/>
    </source>
</evidence>
<evidence type="ECO:0000259" key="3">
    <source>
        <dbReference type="Pfam" id="PF01757"/>
    </source>
</evidence>
<evidence type="ECO:0000313" key="6">
    <source>
        <dbReference type="Proteomes" id="UP000546162"/>
    </source>
</evidence>
<dbReference type="AlphaFoldDB" id="A0A7W7GZ03"/>
<dbReference type="RefSeq" id="WP_185041428.1">
    <property type="nucleotide sequence ID" value="NZ_BAABFG010000005.1"/>
</dbReference>
<sequence length="705" mass="75258">MSSSLITAPPRTTAAPAAPETGHPKFRPDIEGLRAVAVTLVVLSHAGVGRFAGGYVGVDVFFVISGFLITTLLIGEHRRAGRISLPRFYARRALRLLPVATVVVLATVLASWLWLPATRFKGIALDAVSSTFYGINWRLAAAGIDYLASETDPSPLQHLWSLAVEEQFYLIWPLLLLITVRSSRRLAVALGGLAVVSLALSVQQTATVAPYAYFGSHTRAWELGAGALLAVGAARLRGLPRAAALTLSWGGLAAVLTAAVRFDEQTPFPGYAAALPVLGAAAVIAGGTPGGGRGGAAALLGTPPMQLVGKLSYGWYLWHWPVLMIWPAVLPRDETTTLNLVFAGGALVLAFVTYHLVENPLRAQPWLRGKARRGLVFGLTLSLITATAGLAAGRHVPPLPIGAAAPHVATELAAASDPQARLTELITASAKANRMPSNLQPKLTEANAVLPAHYAAKCHLADFRSAELGGDCVYGDPAGARTLYLIGDSHAAHWFPAVDEAARQQGWKLVALTKAACQVPSVLVRNTELKRPYTECVDFRDKVLNRIRAERPDLVLLVSNNADNGGLIDASGKPVPRPGRADDPLWAEGWRKTFDRLSGLDLVMLQDTPWLHQAAPECVAANAARITRCLESMKGSVTEPHRRDLVAAAARASGVRVVDPTRWFCTDVCPMIIGDTLVYRDNSHLTVAYTQALAPLMRSALFPPS</sequence>
<organism evidence="5 6">
    <name type="scientific">Actinoplanes octamycinicus</name>
    <dbReference type="NCBI Taxonomy" id="135948"/>
    <lineage>
        <taxon>Bacteria</taxon>
        <taxon>Bacillati</taxon>
        <taxon>Actinomycetota</taxon>
        <taxon>Actinomycetes</taxon>
        <taxon>Micromonosporales</taxon>
        <taxon>Micromonosporaceae</taxon>
        <taxon>Actinoplanes</taxon>
    </lineage>
</organism>
<dbReference type="GO" id="GO:0016747">
    <property type="term" value="F:acyltransferase activity, transferring groups other than amino-acyl groups"/>
    <property type="evidence" value="ECO:0007669"/>
    <property type="project" value="InterPro"/>
</dbReference>
<accession>A0A7W7GZ03</accession>
<keyword evidence="6" id="KW-1185">Reference proteome</keyword>
<evidence type="ECO:0000259" key="4">
    <source>
        <dbReference type="Pfam" id="PF19040"/>
    </source>
</evidence>
<keyword evidence="2" id="KW-1133">Transmembrane helix</keyword>
<feature type="transmembrane region" description="Helical" evidence="2">
    <location>
        <begin position="243"/>
        <end position="262"/>
    </location>
</feature>
<feature type="compositionally biased region" description="Low complexity" evidence="1">
    <location>
        <begin position="7"/>
        <end position="21"/>
    </location>
</feature>
<dbReference type="InterPro" id="IPR050879">
    <property type="entry name" value="Acyltransferase_3"/>
</dbReference>
<keyword evidence="2" id="KW-0472">Membrane</keyword>
<feature type="transmembrane region" description="Helical" evidence="2">
    <location>
        <begin position="159"/>
        <end position="180"/>
    </location>
</feature>
<reference evidence="5 6" key="1">
    <citation type="submission" date="2020-08" db="EMBL/GenBank/DDBJ databases">
        <title>Sequencing the genomes of 1000 actinobacteria strains.</title>
        <authorList>
            <person name="Klenk H.-P."/>
        </authorList>
    </citation>
    <scope>NUCLEOTIDE SEQUENCE [LARGE SCALE GENOMIC DNA]</scope>
    <source>
        <strain evidence="5 6">DSM 45809</strain>
    </source>
</reference>
<protein>
    <submittedName>
        <fullName evidence="5">Peptidoglycan/LPS O-acetylase OafA/YrhL</fullName>
    </submittedName>
</protein>
<dbReference type="Pfam" id="PF19040">
    <property type="entry name" value="SGNH"/>
    <property type="match status" value="1"/>
</dbReference>
<gene>
    <name evidence="5" type="ORF">BJY16_004338</name>
</gene>
<feature type="transmembrane region" description="Helical" evidence="2">
    <location>
        <begin position="268"/>
        <end position="292"/>
    </location>
</feature>
<feature type="transmembrane region" description="Helical" evidence="2">
    <location>
        <begin position="96"/>
        <end position="115"/>
    </location>
</feature>
<feature type="transmembrane region" description="Helical" evidence="2">
    <location>
        <begin position="54"/>
        <end position="75"/>
    </location>
</feature>
<dbReference type="EMBL" id="JACHNB010000001">
    <property type="protein sequence ID" value="MBB4740879.1"/>
    <property type="molecule type" value="Genomic_DNA"/>
</dbReference>
<dbReference type="PANTHER" id="PTHR23028">
    <property type="entry name" value="ACETYLTRANSFERASE"/>
    <property type="match status" value="1"/>
</dbReference>
<dbReference type="InterPro" id="IPR043968">
    <property type="entry name" value="SGNH"/>
</dbReference>
<feature type="region of interest" description="Disordered" evidence="1">
    <location>
        <begin position="1"/>
        <end position="23"/>
    </location>
</feature>
<dbReference type="Proteomes" id="UP000546162">
    <property type="component" value="Unassembled WGS sequence"/>
</dbReference>
<dbReference type="InterPro" id="IPR002656">
    <property type="entry name" value="Acyl_transf_3_dom"/>
</dbReference>
<dbReference type="GO" id="GO:0016020">
    <property type="term" value="C:membrane"/>
    <property type="evidence" value="ECO:0007669"/>
    <property type="project" value="TreeGrafter"/>
</dbReference>
<dbReference type="Pfam" id="PF01757">
    <property type="entry name" value="Acyl_transf_3"/>
    <property type="match status" value="1"/>
</dbReference>
<keyword evidence="2" id="KW-0812">Transmembrane</keyword>
<name>A0A7W7GZ03_9ACTN</name>
<proteinExistence type="predicted"/>
<feature type="domain" description="Acyltransferase 3" evidence="3">
    <location>
        <begin position="29"/>
        <end position="353"/>
    </location>
</feature>
<evidence type="ECO:0000256" key="2">
    <source>
        <dbReference type="SAM" id="Phobius"/>
    </source>
</evidence>
<comment type="caution">
    <text evidence="5">The sequence shown here is derived from an EMBL/GenBank/DDBJ whole genome shotgun (WGS) entry which is preliminary data.</text>
</comment>